<reference evidence="2 3" key="1">
    <citation type="submission" date="2020-05" db="EMBL/GenBank/DDBJ databases">
        <title>Identification and distribution of gene clusters putatively required for synthesis of sphingolipid metabolism inhibitors in phylogenetically diverse species of the filamentous fungus Fusarium.</title>
        <authorList>
            <person name="Kim H.-S."/>
            <person name="Busman M."/>
            <person name="Brown D.W."/>
            <person name="Divon H."/>
            <person name="Uhlig S."/>
            <person name="Proctor R.H."/>
        </authorList>
    </citation>
    <scope>NUCLEOTIDE SEQUENCE [LARGE SCALE GENOMIC DNA]</scope>
    <source>
        <strain evidence="2 3">NRRL 66333</strain>
    </source>
</reference>
<dbReference type="EMBL" id="JAAOAV010000543">
    <property type="protein sequence ID" value="KAF5573997.1"/>
    <property type="molecule type" value="Genomic_DNA"/>
</dbReference>
<sequence length="288" mass="31487">MKFTSSYLAALALVPLAMAAPQPEHRDVLTDLFKVDGEHWLQAVKEEAARQEASAPKGLQARNDGKFKVHAMYTDNMINLGDVDYFHALWQRMYDVSNDRGGLSDTTTGAWHKFCQKPNEGPNIEDRFILDGQWGAVSGVSGWQMRDALIHSMWETARTIGTTGSNAYTVYSDCYGWTWQESVPNNKNAACGPSARVQCPKNDDCPAHGMECEHSKPGAWLPSIIRINVYNPDGSLRADAYQARISSEGLGGKGCDKLTQVAAAVSGFLPGAGQYFAAGISVQCVFRS</sequence>
<dbReference type="RefSeq" id="XP_036530455.1">
    <property type="nucleotide sequence ID" value="XM_036679041.1"/>
</dbReference>
<feature type="chain" id="PRO_5034881455" evidence="1">
    <location>
        <begin position="20"/>
        <end position="288"/>
    </location>
</feature>
<evidence type="ECO:0000313" key="3">
    <source>
        <dbReference type="Proteomes" id="UP000547976"/>
    </source>
</evidence>
<gene>
    <name evidence="2" type="ORF">FSUBG_14084</name>
</gene>
<comment type="caution">
    <text evidence="2">The sequence shown here is derived from an EMBL/GenBank/DDBJ whole genome shotgun (WGS) entry which is preliminary data.</text>
</comment>
<keyword evidence="1" id="KW-0732">Signal</keyword>
<evidence type="ECO:0000313" key="2">
    <source>
        <dbReference type="EMBL" id="KAF5573997.1"/>
    </source>
</evidence>
<protein>
    <submittedName>
        <fullName evidence="2">Uncharacterized protein</fullName>
    </submittedName>
</protein>
<dbReference type="AlphaFoldDB" id="A0A8H5NPF7"/>
<accession>A0A8H5NPF7</accession>
<proteinExistence type="predicted"/>
<name>A0A8H5NPF7_GIBSU</name>
<feature type="signal peptide" evidence="1">
    <location>
        <begin position="1"/>
        <end position="19"/>
    </location>
</feature>
<dbReference type="Proteomes" id="UP000547976">
    <property type="component" value="Unassembled WGS sequence"/>
</dbReference>
<dbReference type="OrthoDB" id="3908196at2759"/>
<dbReference type="GeneID" id="59313759"/>
<keyword evidence="3" id="KW-1185">Reference proteome</keyword>
<organism evidence="2 3">
    <name type="scientific">Gibberella subglutinans</name>
    <name type="common">Fusarium subglutinans</name>
    <dbReference type="NCBI Taxonomy" id="42677"/>
    <lineage>
        <taxon>Eukaryota</taxon>
        <taxon>Fungi</taxon>
        <taxon>Dikarya</taxon>
        <taxon>Ascomycota</taxon>
        <taxon>Pezizomycotina</taxon>
        <taxon>Sordariomycetes</taxon>
        <taxon>Hypocreomycetidae</taxon>
        <taxon>Hypocreales</taxon>
        <taxon>Nectriaceae</taxon>
        <taxon>Fusarium</taxon>
        <taxon>Fusarium fujikuroi species complex</taxon>
    </lineage>
</organism>
<evidence type="ECO:0000256" key="1">
    <source>
        <dbReference type="SAM" id="SignalP"/>
    </source>
</evidence>